<organism evidence="5 6">
    <name type="scientific">Lachnospira pectinoschiza</name>
    <dbReference type="NCBI Taxonomy" id="28052"/>
    <lineage>
        <taxon>Bacteria</taxon>
        <taxon>Bacillati</taxon>
        <taxon>Bacillota</taxon>
        <taxon>Clostridia</taxon>
        <taxon>Lachnospirales</taxon>
        <taxon>Lachnospiraceae</taxon>
        <taxon>Lachnospira</taxon>
    </lineage>
</organism>
<sequence length="327" mass="36370">MTINEIAKLAGVSNAAVSRYFNNGYVSDEKREAIRKVVEETGYVPSPQAQTLRTKKTKLIGVIIPRLNSTATNLVVNGISDRLETEGYQLLLGNTGDDVSKELKYLQVFNENRVDGVILLSSMVTNKHRLAIDKLKCPVVIIGQNVEGCNCIYYNDYQAVYMVTNFLIEKACKRIVFIGFNDADISNGKQRRKGFIKALKDAHLPCEDSQISTSDIKKQSGYLIMESLYSNYPDLDGVVCASDRVAVGAIKYLQDRGKRVPEDVKVVGHDYSDFSMAITPTLTTVKYHYEEAGAKGAAMLLNLIREIPISANEVMLGYEIIENDSTR</sequence>
<reference evidence="6" key="1">
    <citation type="submission" date="2016-10" db="EMBL/GenBank/DDBJ databases">
        <authorList>
            <person name="Varghese N."/>
            <person name="Submissions S."/>
        </authorList>
    </citation>
    <scope>NUCLEOTIDE SEQUENCE [LARGE SCALE GENOMIC DNA]</scope>
    <source>
        <strain evidence="6">M83</strain>
    </source>
</reference>
<dbReference type="InterPro" id="IPR000843">
    <property type="entry name" value="HTH_LacI"/>
</dbReference>
<dbReference type="CDD" id="cd01392">
    <property type="entry name" value="HTH_LacI"/>
    <property type="match status" value="1"/>
</dbReference>
<dbReference type="Pfam" id="PF00356">
    <property type="entry name" value="LacI"/>
    <property type="match status" value="1"/>
</dbReference>
<dbReference type="Gene3D" id="1.10.260.40">
    <property type="entry name" value="lambda repressor-like DNA-binding domains"/>
    <property type="match status" value="1"/>
</dbReference>
<dbReference type="Proteomes" id="UP000187651">
    <property type="component" value="Unassembled WGS sequence"/>
</dbReference>
<keyword evidence="1" id="KW-0805">Transcription regulation</keyword>
<dbReference type="CDD" id="cd01542">
    <property type="entry name" value="PBP1_TreR-like"/>
    <property type="match status" value="1"/>
</dbReference>
<dbReference type="AlphaFoldDB" id="A0A1G9ZV51"/>
<evidence type="ECO:0000259" key="4">
    <source>
        <dbReference type="PROSITE" id="PS50932"/>
    </source>
</evidence>
<evidence type="ECO:0000313" key="6">
    <source>
        <dbReference type="Proteomes" id="UP000187651"/>
    </source>
</evidence>
<keyword evidence="3" id="KW-0804">Transcription</keyword>
<protein>
    <submittedName>
        <fullName evidence="5">Transcriptional regulator, LacI family</fullName>
    </submittedName>
</protein>
<dbReference type="Pfam" id="PF13377">
    <property type="entry name" value="Peripla_BP_3"/>
    <property type="match status" value="1"/>
</dbReference>
<dbReference type="SUPFAM" id="SSF47413">
    <property type="entry name" value="lambda repressor-like DNA-binding domains"/>
    <property type="match status" value="1"/>
</dbReference>
<dbReference type="Gene3D" id="3.40.50.2300">
    <property type="match status" value="2"/>
</dbReference>
<dbReference type="PANTHER" id="PTHR30146:SF154">
    <property type="entry name" value="TRANSCRIPTION REGULATOR, MEMBER OF GALR FAMILY"/>
    <property type="match status" value="1"/>
</dbReference>
<dbReference type="PROSITE" id="PS50932">
    <property type="entry name" value="HTH_LACI_2"/>
    <property type="match status" value="1"/>
</dbReference>
<proteinExistence type="predicted"/>
<keyword evidence="2" id="KW-0238">DNA-binding</keyword>
<dbReference type="SMART" id="SM00354">
    <property type="entry name" value="HTH_LACI"/>
    <property type="match status" value="1"/>
</dbReference>
<dbReference type="InterPro" id="IPR046335">
    <property type="entry name" value="LacI/GalR-like_sensor"/>
</dbReference>
<gene>
    <name evidence="5" type="ORF">SAMN05216544_2255</name>
</gene>
<evidence type="ECO:0000256" key="2">
    <source>
        <dbReference type="ARBA" id="ARBA00023125"/>
    </source>
</evidence>
<dbReference type="GO" id="GO:0000976">
    <property type="term" value="F:transcription cis-regulatory region binding"/>
    <property type="evidence" value="ECO:0007669"/>
    <property type="project" value="TreeGrafter"/>
</dbReference>
<dbReference type="RefSeq" id="WP_027431278.1">
    <property type="nucleotide sequence ID" value="NZ_FNHZ01000009.1"/>
</dbReference>
<keyword evidence="6" id="KW-1185">Reference proteome</keyword>
<dbReference type="InterPro" id="IPR010982">
    <property type="entry name" value="Lambda_DNA-bd_dom_sf"/>
</dbReference>
<dbReference type="PANTHER" id="PTHR30146">
    <property type="entry name" value="LACI-RELATED TRANSCRIPTIONAL REPRESSOR"/>
    <property type="match status" value="1"/>
</dbReference>
<evidence type="ECO:0000256" key="3">
    <source>
        <dbReference type="ARBA" id="ARBA00023163"/>
    </source>
</evidence>
<evidence type="ECO:0000256" key="1">
    <source>
        <dbReference type="ARBA" id="ARBA00023015"/>
    </source>
</evidence>
<dbReference type="SUPFAM" id="SSF53822">
    <property type="entry name" value="Periplasmic binding protein-like I"/>
    <property type="match status" value="1"/>
</dbReference>
<name>A0A1G9ZV51_9FIRM</name>
<dbReference type="InterPro" id="IPR028082">
    <property type="entry name" value="Peripla_BP_I"/>
</dbReference>
<dbReference type="OrthoDB" id="3180992at2"/>
<dbReference type="GO" id="GO:0003700">
    <property type="term" value="F:DNA-binding transcription factor activity"/>
    <property type="evidence" value="ECO:0007669"/>
    <property type="project" value="TreeGrafter"/>
</dbReference>
<feature type="domain" description="HTH lacI-type" evidence="4">
    <location>
        <begin position="1"/>
        <end position="54"/>
    </location>
</feature>
<accession>A0A1G9ZV51</accession>
<dbReference type="EMBL" id="FNHZ01000009">
    <property type="protein sequence ID" value="SDN24841.1"/>
    <property type="molecule type" value="Genomic_DNA"/>
</dbReference>
<evidence type="ECO:0000313" key="5">
    <source>
        <dbReference type="EMBL" id="SDN24841.1"/>
    </source>
</evidence>